<dbReference type="Gene3D" id="3.30.530.20">
    <property type="match status" value="1"/>
</dbReference>
<reference evidence="2 3" key="1">
    <citation type="submission" date="2021-05" db="EMBL/GenBank/DDBJ databases">
        <title>A Polyphasic approach of four new species of the genus Ohtaekwangia: Ohtaekwangia histidinii sp. nov., Ohtaekwangia cretensis sp. nov., Ohtaekwangia indiensis sp. nov., Ohtaekwangia reichenbachii sp. nov. from diverse environment.</title>
        <authorList>
            <person name="Octaviana S."/>
        </authorList>
    </citation>
    <scope>NUCLEOTIDE SEQUENCE [LARGE SCALE GENOMIC DNA]</scope>
    <source>
        <strain evidence="2 3">PWU20</strain>
    </source>
</reference>
<dbReference type="RefSeq" id="WP_254153026.1">
    <property type="nucleotide sequence ID" value="NZ_JAHESD010000011.1"/>
</dbReference>
<evidence type="ECO:0000313" key="3">
    <source>
        <dbReference type="Proteomes" id="UP000772618"/>
    </source>
</evidence>
<keyword evidence="1" id="KW-1133">Transmembrane helix</keyword>
<comment type="caution">
    <text evidence="2">The sequence shown here is derived from an EMBL/GenBank/DDBJ whole genome shotgun (WGS) entry which is preliminary data.</text>
</comment>
<keyword evidence="1" id="KW-0812">Transmembrane</keyword>
<protein>
    <submittedName>
        <fullName evidence="2">SRPBCC family protein</fullName>
    </submittedName>
</protein>
<keyword evidence="3" id="KW-1185">Reference proteome</keyword>
<organism evidence="2 3">
    <name type="scientific">Chryseosolibacter indicus</name>
    <dbReference type="NCBI Taxonomy" id="2782351"/>
    <lineage>
        <taxon>Bacteria</taxon>
        <taxon>Pseudomonadati</taxon>
        <taxon>Bacteroidota</taxon>
        <taxon>Cytophagia</taxon>
        <taxon>Cytophagales</taxon>
        <taxon>Chryseotaleaceae</taxon>
        <taxon>Chryseosolibacter</taxon>
    </lineage>
</organism>
<gene>
    <name evidence="2" type="ORF">KK060_07210</name>
</gene>
<evidence type="ECO:0000256" key="1">
    <source>
        <dbReference type="SAM" id="Phobius"/>
    </source>
</evidence>
<dbReference type="SUPFAM" id="SSF55961">
    <property type="entry name" value="Bet v1-like"/>
    <property type="match status" value="1"/>
</dbReference>
<feature type="transmembrane region" description="Helical" evidence="1">
    <location>
        <begin position="112"/>
        <end position="130"/>
    </location>
</feature>
<accession>A0ABS5VNR4</accession>
<name>A0ABS5VNR4_9BACT</name>
<dbReference type="CDD" id="cd07820">
    <property type="entry name" value="SRPBCC_3"/>
    <property type="match status" value="1"/>
</dbReference>
<dbReference type="InterPro" id="IPR023393">
    <property type="entry name" value="START-like_dom_sf"/>
</dbReference>
<dbReference type="Proteomes" id="UP000772618">
    <property type="component" value="Unassembled WGS sequence"/>
</dbReference>
<evidence type="ECO:0000313" key="2">
    <source>
        <dbReference type="EMBL" id="MBT1703063.1"/>
    </source>
</evidence>
<dbReference type="EMBL" id="JAHESD010000011">
    <property type="protein sequence ID" value="MBT1703063.1"/>
    <property type="molecule type" value="Genomic_DNA"/>
</dbReference>
<sequence>MNETVISLETEIRAPIEICFDLSRSIELHQLSTKQTNEIAIDGRTTGLIEKGEFVTWEATHFMIRQHLTVAITEMERPFYFKDVMLKGAFKTMEHVHKLKSDNGRTLLIDEFVYTVPFGFIGALFNWVILRKYMKSLLTRRNALIKAIAESETIPKLLMYA</sequence>
<proteinExistence type="predicted"/>
<keyword evidence="1" id="KW-0472">Membrane</keyword>